<proteinExistence type="predicted"/>
<dbReference type="PANTHER" id="PTHR33332">
    <property type="entry name" value="REVERSE TRANSCRIPTASE DOMAIN-CONTAINING PROTEIN"/>
    <property type="match status" value="1"/>
</dbReference>
<evidence type="ECO:0000256" key="2">
    <source>
        <dbReference type="SAM" id="MobiDB-lite"/>
    </source>
</evidence>
<dbReference type="AlphaFoldDB" id="A0A7D9DW25"/>
<evidence type="ECO:0000313" key="4">
    <source>
        <dbReference type="Proteomes" id="UP001152795"/>
    </source>
</evidence>
<keyword evidence="4" id="KW-1185">Reference proteome</keyword>
<comment type="caution">
    <text evidence="3">The sequence shown here is derived from an EMBL/GenBank/DDBJ whole genome shotgun (WGS) entry which is preliminary data.</text>
</comment>
<sequence>MFINDLPLYANSNTDMYADDSTIHTSARTVEELNNKLTEDMTNVQAWCTDNNMVINDGKTKAMMITTSQRAATLNSNLRVEFTGVQLKNTNNEKILGVVMNEHLSWKQQIDKVAKSLIKGIHLLRQIKEYLPIGHRVIYYKKQNTLVLHGDASLALANTLITVCGAPTTSNEFTAKPNAVEDGELSDNICMPTISSVIEQRHNNNTNAVTADSIVDMTTEIPNQSFKSDVHSEKLKVRSNSLPCNVVHDFEHGCQCRLLAADLEEVKLDMVIMQRNMESKIFAIEKSRESEEINQLQKELSNEREKCKNLEADISILIRGRNKEVNELNNTIVSLENRLKSSEAMNESLRQSIMQMKNHAIIDETSITSIVHSIDNPLGSSSFSGVFNSDDQPDDLPLCIKNFTTIDEASITPEAHCIDNTLGSQSDDFLSGFENFTVADGVNIAIDRTDSSLNTSSSFKKQLKKYREKQSLAFPNRSHNWMKPVPTNPQTTELNTFNTNKRNQHLSRNTVRSRKNFKSKQTKPKRNFRKKLSLDRPPDWENYLDLVSKITRT</sequence>
<evidence type="ECO:0000313" key="3">
    <source>
        <dbReference type="EMBL" id="CAB3994751.1"/>
    </source>
</evidence>
<feature type="coiled-coil region" evidence="1">
    <location>
        <begin position="286"/>
        <end position="352"/>
    </location>
</feature>
<feature type="compositionally biased region" description="Basic residues" evidence="2">
    <location>
        <begin position="511"/>
        <end position="531"/>
    </location>
</feature>
<dbReference type="EMBL" id="CACRXK020002529">
    <property type="protein sequence ID" value="CAB3994751.1"/>
    <property type="molecule type" value="Genomic_DNA"/>
</dbReference>
<evidence type="ECO:0000256" key="1">
    <source>
        <dbReference type="SAM" id="Coils"/>
    </source>
</evidence>
<protein>
    <submittedName>
        <fullName evidence="3">Uncharacterized protein</fullName>
    </submittedName>
</protein>
<dbReference type="Proteomes" id="UP001152795">
    <property type="component" value="Unassembled WGS sequence"/>
</dbReference>
<dbReference type="OrthoDB" id="6701117at2759"/>
<organism evidence="3 4">
    <name type="scientific">Paramuricea clavata</name>
    <name type="common">Red gorgonian</name>
    <name type="synonym">Violescent sea-whip</name>
    <dbReference type="NCBI Taxonomy" id="317549"/>
    <lineage>
        <taxon>Eukaryota</taxon>
        <taxon>Metazoa</taxon>
        <taxon>Cnidaria</taxon>
        <taxon>Anthozoa</taxon>
        <taxon>Octocorallia</taxon>
        <taxon>Malacalcyonacea</taxon>
        <taxon>Plexauridae</taxon>
        <taxon>Paramuricea</taxon>
    </lineage>
</organism>
<reference evidence="3" key="1">
    <citation type="submission" date="2020-04" db="EMBL/GenBank/DDBJ databases">
        <authorList>
            <person name="Alioto T."/>
            <person name="Alioto T."/>
            <person name="Gomez Garrido J."/>
        </authorList>
    </citation>
    <scope>NUCLEOTIDE SEQUENCE</scope>
    <source>
        <strain evidence="3">A484AB</strain>
    </source>
</reference>
<feature type="region of interest" description="Disordered" evidence="2">
    <location>
        <begin position="504"/>
        <end position="534"/>
    </location>
</feature>
<accession>A0A7D9DW25</accession>
<keyword evidence="1" id="KW-0175">Coiled coil</keyword>
<name>A0A7D9DW25_PARCT</name>
<gene>
    <name evidence="3" type="ORF">PACLA_8A073288</name>
</gene>